<dbReference type="SUPFAM" id="SSF90123">
    <property type="entry name" value="ABC transporter transmembrane region"/>
    <property type="match status" value="1"/>
</dbReference>
<feature type="transmembrane region" description="Helical" evidence="5">
    <location>
        <begin position="48"/>
        <end position="69"/>
    </location>
</feature>
<comment type="subcellular location">
    <subcellularLocation>
        <location evidence="1">Cell membrane</location>
        <topology evidence="1">Multi-pass membrane protein</topology>
    </subcellularLocation>
</comment>
<evidence type="ECO:0000256" key="4">
    <source>
        <dbReference type="ARBA" id="ARBA00023136"/>
    </source>
</evidence>
<accession>A0A410DW42</accession>
<evidence type="ECO:0000256" key="2">
    <source>
        <dbReference type="ARBA" id="ARBA00022692"/>
    </source>
</evidence>
<dbReference type="RefSeq" id="WP_128213850.1">
    <property type="nucleotide sequence ID" value="NZ_CP025746.1"/>
</dbReference>
<feature type="domain" description="ABC transmembrane type-1" evidence="6">
    <location>
        <begin position="19"/>
        <end position="179"/>
    </location>
</feature>
<dbReference type="KEGG" id="cmah:C1I91_16580"/>
<keyword evidence="8" id="KW-1185">Reference proteome</keyword>
<dbReference type="InterPro" id="IPR011527">
    <property type="entry name" value="ABC1_TM_dom"/>
</dbReference>
<dbReference type="Proteomes" id="UP000286268">
    <property type="component" value="Chromosome"/>
</dbReference>
<dbReference type="GO" id="GO:0140359">
    <property type="term" value="F:ABC-type transporter activity"/>
    <property type="evidence" value="ECO:0007669"/>
    <property type="project" value="InterPro"/>
</dbReference>
<organism evidence="7 8">
    <name type="scientific">Clostridium manihotivorum</name>
    <dbReference type="NCBI Taxonomy" id="2320868"/>
    <lineage>
        <taxon>Bacteria</taxon>
        <taxon>Bacillati</taxon>
        <taxon>Bacillota</taxon>
        <taxon>Clostridia</taxon>
        <taxon>Eubacteriales</taxon>
        <taxon>Clostridiaceae</taxon>
        <taxon>Clostridium</taxon>
    </lineage>
</organism>
<gene>
    <name evidence="7" type="ORF">C1I91_16580</name>
</gene>
<dbReference type="GO" id="GO:0005886">
    <property type="term" value="C:plasma membrane"/>
    <property type="evidence" value="ECO:0007669"/>
    <property type="project" value="UniProtKB-SubCell"/>
</dbReference>
<proteinExistence type="predicted"/>
<keyword evidence="4 5" id="KW-0472">Membrane</keyword>
<dbReference type="GO" id="GO:0005524">
    <property type="term" value="F:ATP binding"/>
    <property type="evidence" value="ECO:0007669"/>
    <property type="project" value="InterPro"/>
</dbReference>
<protein>
    <recommendedName>
        <fullName evidence="6">ABC transmembrane type-1 domain-containing protein</fullName>
    </recommendedName>
</protein>
<evidence type="ECO:0000256" key="1">
    <source>
        <dbReference type="ARBA" id="ARBA00004651"/>
    </source>
</evidence>
<evidence type="ECO:0000256" key="3">
    <source>
        <dbReference type="ARBA" id="ARBA00022989"/>
    </source>
</evidence>
<evidence type="ECO:0000256" key="5">
    <source>
        <dbReference type="SAM" id="Phobius"/>
    </source>
</evidence>
<reference evidence="7 8" key="1">
    <citation type="submission" date="2018-01" db="EMBL/GenBank/DDBJ databases">
        <title>Genome Sequencing and Assembly of Anaerobacter polyendosporus strain CT4.</title>
        <authorList>
            <person name="Tachaapaikoon C."/>
            <person name="Sutheeworapong S."/>
            <person name="Jenjaroenpun P."/>
            <person name="Wongsurawat T."/>
            <person name="Nookeaw I."/>
            <person name="Cheawchanlertfa P."/>
            <person name="Kosugi A."/>
            <person name="Cheevadhanarak S."/>
            <person name="Ratanakhanokchai K."/>
        </authorList>
    </citation>
    <scope>NUCLEOTIDE SEQUENCE [LARGE SCALE GENOMIC DNA]</scope>
    <source>
        <strain evidence="7 8">CT4</strain>
    </source>
</reference>
<dbReference type="Pfam" id="PF00664">
    <property type="entry name" value="ABC_membrane"/>
    <property type="match status" value="1"/>
</dbReference>
<feature type="transmembrane region" description="Helical" evidence="5">
    <location>
        <begin position="139"/>
        <end position="167"/>
    </location>
</feature>
<sequence>MNHFLDILNKRKTLTSAYIFIGVAIAFLNTYSASYLQKVLDGFGYGTLSAKVILIYGAILISTCILNYIDEYPNNKLSNGIYLDFKLKVMRKISTIDYSNYQTLGTGSLIQQVENGASSGKSIIFDFYFQMIREHIPSVIFSLIFIAAIDKTIMIYILIGYILVFIVTKVVSDGTNTVM</sequence>
<evidence type="ECO:0000313" key="7">
    <source>
        <dbReference type="EMBL" id="QAA33122.1"/>
    </source>
</evidence>
<name>A0A410DW42_9CLOT</name>
<dbReference type="AlphaFoldDB" id="A0A410DW42"/>
<dbReference type="Gene3D" id="1.20.1560.10">
    <property type="entry name" value="ABC transporter type 1, transmembrane domain"/>
    <property type="match status" value="1"/>
</dbReference>
<dbReference type="OrthoDB" id="9802264at2"/>
<dbReference type="PROSITE" id="PS50929">
    <property type="entry name" value="ABC_TM1F"/>
    <property type="match status" value="1"/>
</dbReference>
<keyword evidence="3 5" id="KW-1133">Transmembrane helix</keyword>
<dbReference type="EMBL" id="CP025746">
    <property type="protein sequence ID" value="QAA33122.1"/>
    <property type="molecule type" value="Genomic_DNA"/>
</dbReference>
<keyword evidence="2 5" id="KW-0812">Transmembrane</keyword>
<feature type="transmembrane region" description="Helical" evidence="5">
    <location>
        <begin position="17"/>
        <end position="36"/>
    </location>
</feature>
<dbReference type="InterPro" id="IPR036640">
    <property type="entry name" value="ABC1_TM_sf"/>
</dbReference>
<evidence type="ECO:0000313" key="8">
    <source>
        <dbReference type="Proteomes" id="UP000286268"/>
    </source>
</evidence>
<evidence type="ECO:0000259" key="6">
    <source>
        <dbReference type="PROSITE" id="PS50929"/>
    </source>
</evidence>